<feature type="compositionally biased region" description="Pro residues" evidence="2">
    <location>
        <begin position="346"/>
        <end position="367"/>
    </location>
</feature>
<feature type="region of interest" description="Disordered" evidence="2">
    <location>
        <begin position="403"/>
        <end position="425"/>
    </location>
</feature>
<feature type="compositionally biased region" description="Pro residues" evidence="2">
    <location>
        <begin position="297"/>
        <end position="323"/>
    </location>
</feature>
<dbReference type="HOGENOM" id="CLU_021013_0_0_1"/>
<dbReference type="AlphaFoldDB" id="W1P611"/>
<dbReference type="EMBL" id="KI394358">
    <property type="protein sequence ID" value="ERN03348.1"/>
    <property type="molecule type" value="Genomic_DNA"/>
</dbReference>
<dbReference type="SUPFAM" id="SSF101447">
    <property type="entry name" value="Formin homology 2 domain (FH2 domain)"/>
    <property type="match status" value="1"/>
</dbReference>
<sequence length="660" mass="73709">MALVTSDALPSHSWVLQQSKAWKEAHGSKSRWSDSSNFAWPGNIQSMVEFQKKVMDFRDVMDLPPRNGSTPLNELLIMTVEDLYNLYPRHVYRDSTFEKPTPIHQVLGHVFEALRSVEKCWAETNPQYRAKDDVLTTENLTVDQLSERISHKMDFMSVSAKDIFDLMEEDDSKKVSRVPSWRMVGIGHSYSDGKTSCDSPRTPTSVLPETTQYSVNLGQILNSCASPPMLLPLRLEAVGKLKPIDVKRLSFHMFPLAQDHNLTHDSKKKEENNSPDMEMETDNNQVKSLAVPLKTQVPPPPPTPPSTPMKVGPTPPPPPPPLCSPKLGPSHPPPPSPLITSKAGLAPPPPPPIPLKSGAAPPPPPPLGVLKALRPKKNNTKLRRSTQISNLYRLLKGKVEGVGRDAKASHARKSHQSADKKQGMAAALAEITKRSAYFKQIEEDVEKHATSIIEMKSAIESFQGKDMGQLVKFHQYVELHLEDLTDETQVLARFEGFPTKKLETLRTASALYSRLNSIATSLESWEPVAPTARQLDRVESFFNKIKVEVDAVERSKDEDSKRFQSNNITFDFNVLLRIKESMVDVSSNCIEMALKESEEAKAAISAGLKDAENRIKSSSQMLWRAFQLAFRVYQFAGGQDDRAEELTGKLAKEIESYPPQ</sequence>
<feature type="compositionally biased region" description="Basic residues" evidence="2">
    <location>
        <begin position="373"/>
        <end position="384"/>
    </location>
</feature>
<dbReference type="OrthoDB" id="2020598at2759"/>
<proteinExistence type="predicted"/>
<organism evidence="3 4">
    <name type="scientific">Amborella trichopoda</name>
    <dbReference type="NCBI Taxonomy" id="13333"/>
    <lineage>
        <taxon>Eukaryota</taxon>
        <taxon>Viridiplantae</taxon>
        <taxon>Streptophyta</taxon>
        <taxon>Embryophyta</taxon>
        <taxon>Tracheophyta</taxon>
        <taxon>Spermatophyta</taxon>
        <taxon>Magnoliopsida</taxon>
        <taxon>Amborellales</taxon>
        <taxon>Amborellaceae</taxon>
        <taxon>Amborella</taxon>
    </lineage>
</organism>
<name>W1P611_AMBTC</name>
<dbReference type="OMA" id="ITELQHW"/>
<evidence type="ECO:0000313" key="3">
    <source>
        <dbReference type="EMBL" id="ERN03348.1"/>
    </source>
</evidence>
<evidence type="ECO:0000256" key="1">
    <source>
        <dbReference type="ARBA" id="ARBA00023054"/>
    </source>
</evidence>
<feature type="compositionally biased region" description="Basic and acidic residues" evidence="2">
    <location>
        <begin position="262"/>
        <end position="272"/>
    </location>
</feature>
<evidence type="ECO:0000313" key="4">
    <source>
        <dbReference type="Proteomes" id="UP000017836"/>
    </source>
</evidence>
<keyword evidence="1" id="KW-0175">Coiled coil</keyword>
<keyword evidence="4" id="KW-1185">Reference proteome</keyword>
<dbReference type="Gramene" id="ERN03348">
    <property type="protein sequence ID" value="ERN03348"/>
    <property type="gene ID" value="AMTR_s00003p00244520"/>
</dbReference>
<dbReference type="InterPro" id="IPR040265">
    <property type="entry name" value="CHUP1/IPGA1-like"/>
</dbReference>
<feature type="region of interest" description="Disordered" evidence="2">
    <location>
        <begin position="262"/>
        <end position="386"/>
    </location>
</feature>
<dbReference type="PANTHER" id="PTHR31342">
    <property type="entry name" value="PROTEIN CHUP1, CHLOROPLASTIC"/>
    <property type="match status" value="1"/>
</dbReference>
<gene>
    <name evidence="3" type="ORF">AMTR_s00003p00244520</name>
</gene>
<protein>
    <recommendedName>
        <fullName evidence="5">Hydroxyproline-rich glycoprotein family protein</fullName>
    </recommendedName>
</protein>
<evidence type="ECO:0000256" key="2">
    <source>
        <dbReference type="SAM" id="MobiDB-lite"/>
    </source>
</evidence>
<dbReference type="PANTHER" id="PTHR31342:SF16">
    <property type="entry name" value="TALIN_MIDDLE DOMAIN-CONTAINING PROTEIN"/>
    <property type="match status" value="1"/>
</dbReference>
<reference evidence="4" key="1">
    <citation type="journal article" date="2013" name="Science">
        <title>The Amborella genome and the evolution of flowering plants.</title>
        <authorList>
            <consortium name="Amborella Genome Project"/>
        </authorList>
    </citation>
    <scope>NUCLEOTIDE SEQUENCE [LARGE SCALE GENOMIC DNA]</scope>
</reference>
<dbReference type="KEGG" id="atr:18431485"/>
<dbReference type="STRING" id="13333.W1P611"/>
<accession>W1P611</accession>
<evidence type="ECO:0008006" key="5">
    <source>
        <dbReference type="Google" id="ProtNLM"/>
    </source>
</evidence>
<dbReference type="eggNOG" id="ENOG502QTV0">
    <property type="taxonomic scope" value="Eukaryota"/>
</dbReference>
<dbReference type="Proteomes" id="UP000017836">
    <property type="component" value="Unassembled WGS sequence"/>
</dbReference>